<dbReference type="CDD" id="cd05471">
    <property type="entry name" value="pepsin_like"/>
    <property type="match status" value="1"/>
</dbReference>
<dbReference type="GO" id="GO:0004190">
    <property type="term" value="F:aspartic-type endopeptidase activity"/>
    <property type="evidence" value="ECO:0007669"/>
    <property type="project" value="UniProtKB-KW"/>
</dbReference>
<keyword evidence="2" id="KW-0645">Protease</keyword>
<dbReference type="AlphaFoldDB" id="A0A7J6L0Y0"/>
<name>A0A7J6L0Y0_PERCH</name>
<dbReference type="SUPFAM" id="SSF50630">
    <property type="entry name" value="Acid proteases"/>
    <property type="match status" value="1"/>
</dbReference>
<accession>A0A7J6L0Y0</accession>
<sequence length="406" mass="45915">MAAVISAFMNTRTYPSKSLGVACSYEDSQPQKDWSASRRRRYSALLLIAILCLTVHPTVEAQVLRLHALQKVDDLFGYRLSTLFKMPTGDIWAMIDTGSPSTYFLWKDWYEEELVPGACRKPGVGCYTCPTPCPPLNPFWITYHDGDRVRVFLYNGTVPLSSTNVRNLQFGLTCGQQPPPTVRQAESILGLGPRPATAGGIPILQQLVSRSPKVIGAKVFALYLKRKPWAIDHFGELLLGGGDRRMYKDDLRYVRFTSLIEYIVRLESIQTGEATWSLREYVDLIIDTGADTFYVGQRYYDTLIEGFKREAAKSGVTLTWNDRLRRWTANCTQREALPLVTYWLGTEKVPLNLTPRSYTRLSRGICYLNIAPTRGSVWYLPGQALVGNYFEFRPDEGRIGFGETVA</sequence>
<evidence type="ECO:0000256" key="1">
    <source>
        <dbReference type="ARBA" id="ARBA00007447"/>
    </source>
</evidence>
<keyword evidence="5" id="KW-0812">Transmembrane</keyword>
<dbReference type="InterPro" id="IPR034164">
    <property type="entry name" value="Pepsin-like_dom"/>
</dbReference>
<keyword evidence="5" id="KW-1133">Transmembrane helix</keyword>
<protein>
    <recommendedName>
        <fullName evidence="6">Peptidase A1 domain-containing protein</fullName>
    </recommendedName>
</protein>
<organism evidence="7 8">
    <name type="scientific">Perkinsus chesapeaki</name>
    <name type="common">Clam parasite</name>
    <name type="synonym">Perkinsus andrewsi</name>
    <dbReference type="NCBI Taxonomy" id="330153"/>
    <lineage>
        <taxon>Eukaryota</taxon>
        <taxon>Sar</taxon>
        <taxon>Alveolata</taxon>
        <taxon>Perkinsozoa</taxon>
        <taxon>Perkinsea</taxon>
        <taxon>Perkinsida</taxon>
        <taxon>Perkinsidae</taxon>
        <taxon>Perkinsus</taxon>
    </lineage>
</organism>
<dbReference type="Pfam" id="PF00026">
    <property type="entry name" value="Asp"/>
    <property type="match status" value="1"/>
</dbReference>
<dbReference type="EMBL" id="JAAPAO010000880">
    <property type="protein sequence ID" value="KAF4652827.1"/>
    <property type="molecule type" value="Genomic_DNA"/>
</dbReference>
<dbReference type="InterPro" id="IPR001461">
    <property type="entry name" value="Aspartic_peptidase_A1"/>
</dbReference>
<evidence type="ECO:0000313" key="7">
    <source>
        <dbReference type="EMBL" id="KAF4652827.1"/>
    </source>
</evidence>
<evidence type="ECO:0000256" key="3">
    <source>
        <dbReference type="ARBA" id="ARBA00022750"/>
    </source>
</evidence>
<reference evidence="7 8" key="1">
    <citation type="submission" date="2020-04" db="EMBL/GenBank/DDBJ databases">
        <title>Perkinsus chesapeaki whole genome sequence.</title>
        <authorList>
            <person name="Bogema D.R."/>
        </authorList>
    </citation>
    <scope>NUCLEOTIDE SEQUENCE [LARGE SCALE GENOMIC DNA]</scope>
    <source>
        <strain evidence="7">ATCC PRA-425</strain>
    </source>
</reference>
<keyword evidence="3" id="KW-0064">Aspartyl protease</keyword>
<evidence type="ECO:0000256" key="2">
    <source>
        <dbReference type="ARBA" id="ARBA00022670"/>
    </source>
</evidence>
<feature type="transmembrane region" description="Helical" evidence="5">
    <location>
        <begin position="42"/>
        <end position="59"/>
    </location>
</feature>
<dbReference type="InterPro" id="IPR021109">
    <property type="entry name" value="Peptidase_aspartic_dom_sf"/>
</dbReference>
<keyword evidence="5" id="KW-0472">Membrane</keyword>
<proteinExistence type="inferred from homology"/>
<dbReference type="PANTHER" id="PTHR47966:SF51">
    <property type="entry name" value="BETA-SITE APP-CLEAVING ENZYME, ISOFORM A-RELATED"/>
    <property type="match status" value="1"/>
</dbReference>
<evidence type="ECO:0000256" key="4">
    <source>
        <dbReference type="ARBA" id="ARBA00022801"/>
    </source>
</evidence>
<dbReference type="InterPro" id="IPR033121">
    <property type="entry name" value="PEPTIDASE_A1"/>
</dbReference>
<evidence type="ECO:0000259" key="6">
    <source>
        <dbReference type="PROSITE" id="PS51767"/>
    </source>
</evidence>
<dbReference type="Proteomes" id="UP000591131">
    <property type="component" value="Unassembled WGS sequence"/>
</dbReference>
<feature type="domain" description="Peptidase A1" evidence="6">
    <location>
        <begin position="78"/>
        <end position="402"/>
    </location>
</feature>
<keyword evidence="8" id="KW-1185">Reference proteome</keyword>
<dbReference type="PANTHER" id="PTHR47966">
    <property type="entry name" value="BETA-SITE APP-CLEAVING ENZYME, ISOFORM A-RELATED"/>
    <property type="match status" value="1"/>
</dbReference>
<keyword evidence="4" id="KW-0378">Hydrolase</keyword>
<evidence type="ECO:0000313" key="8">
    <source>
        <dbReference type="Proteomes" id="UP000591131"/>
    </source>
</evidence>
<dbReference type="GO" id="GO:0005764">
    <property type="term" value="C:lysosome"/>
    <property type="evidence" value="ECO:0007669"/>
    <property type="project" value="TreeGrafter"/>
</dbReference>
<comment type="similarity">
    <text evidence="1">Belongs to the peptidase A1 family.</text>
</comment>
<evidence type="ECO:0000256" key="5">
    <source>
        <dbReference type="SAM" id="Phobius"/>
    </source>
</evidence>
<gene>
    <name evidence="7" type="ORF">FOL47_010843</name>
</gene>
<comment type="caution">
    <text evidence="7">The sequence shown here is derived from an EMBL/GenBank/DDBJ whole genome shotgun (WGS) entry which is preliminary data.</text>
</comment>
<dbReference type="PROSITE" id="PS51767">
    <property type="entry name" value="PEPTIDASE_A1"/>
    <property type="match status" value="1"/>
</dbReference>
<dbReference type="Gene3D" id="2.40.70.10">
    <property type="entry name" value="Acid Proteases"/>
    <property type="match status" value="2"/>
</dbReference>
<dbReference type="GO" id="GO:0006508">
    <property type="term" value="P:proteolysis"/>
    <property type="evidence" value="ECO:0007669"/>
    <property type="project" value="UniProtKB-KW"/>
</dbReference>